<evidence type="ECO:0000256" key="1">
    <source>
        <dbReference type="SAM" id="Phobius"/>
    </source>
</evidence>
<sequence>MAMRLYHRRSSNCKDRLQVPNGIQPVPALRLQAMGVCGPRDTLGANRQRSQSLFPGSPNCLTVPQRTRSRSLSFSGPSKPAECVLTALEEEHIFRCYTRVMYILLGGLAAVATGLVLYGVRTFTMI</sequence>
<gene>
    <name evidence="2" type="ORF">X975_09207</name>
</gene>
<accession>A0A087THP4</accession>
<dbReference type="Proteomes" id="UP000054359">
    <property type="component" value="Unassembled WGS sequence"/>
</dbReference>
<keyword evidence="3" id="KW-1185">Reference proteome</keyword>
<dbReference type="OrthoDB" id="6421041at2759"/>
<evidence type="ECO:0000313" key="3">
    <source>
        <dbReference type="Proteomes" id="UP000054359"/>
    </source>
</evidence>
<proteinExistence type="predicted"/>
<evidence type="ECO:0000313" key="2">
    <source>
        <dbReference type="EMBL" id="KFM64633.1"/>
    </source>
</evidence>
<feature type="non-terminal residue" evidence="2">
    <location>
        <position position="126"/>
    </location>
</feature>
<protein>
    <submittedName>
        <fullName evidence="2">Uncharacterized protein</fullName>
    </submittedName>
</protein>
<dbReference type="EMBL" id="KK115271">
    <property type="protein sequence ID" value="KFM64633.1"/>
    <property type="molecule type" value="Genomic_DNA"/>
</dbReference>
<dbReference type="OMA" id="HIFQCYT"/>
<organism evidence="2 3">
    <name type="scientific">Stegodyphus mimosarum</name>
    <name type="common">African social velvet spider</name>
    <dbReference type="NCBI Taxonomy" id="407821"/>
    <lineage>
        <taxon>Eukaryota</taxon>
        <taxon>Metazoa</taxon>
        <taxon>Ecdysozoa</taxon>
        <taxon>Arthropoda</taxon>
        <taxon>Chelicerata</taxon>
        <taxon>Arachnida</taxon>
        <taxon>Araneae</taxon>
        <taxon>Araneomorphae</taxon>
        <taxon>Entelegynae</taxon>
        <taxon>Eresoidea</taxon>
        <taxon>Eresidae</taxon>
        <taxon>Stegodyphus</taxon>
    </lineage>
</organism>
<dbReference type="AlphaFoldDB" id="A0A087THP4"/>
<keyword evidence="1" id="KW-0472">Membrane</keyword>
<keyword evidence="1" id="KW-0812">Transmembrane</keyword>
<name>A0A087THP4_STEMI</name>
<feature type="transmembrane region" description="Helical" evidence="1">
    <location>
        <begin position="100"/>
        <end position="120"/>
    </location>
</feature>
<keyword evidence="1" id="KW-1133">Transmembrane helix</keyword>
<reference evidence="2 3" key="1">
    <citation type="submission" date="2013-11" db="EMBL/GenBank/DDBJ databases">
        <title>Genome sequencing of Stegodyphus mimosarum.</title>
        <authorList>
            <person name="Bechsgaard J."/>
        </authorList>
    </citation>
    <scope>NUCLEOTIDE SEQUENCE [LARGE SCALE GENOMIC DNA]</scope>
</reference>